<sequence>MLLSPISGADPDLAFDCASKWPSLPGHPSVVCPDNLLCFGDCTPSECCSVLLGVTQQTIIPPPPSPFLVCSHPCPPKKVTCQFSVELGACSPKSCTQEQPCMPVCL</sequence>
<proteinExistence type="predicted"/>
<evidence type="ECO:0000313" key="1">
    <source>
        <dbReference type="EMBL" id="CAD8999602.1"/>
    </source>
</evidence>
<protein>
    <submittedName>
        <fullName evidence="1">Uncharacterized protein</fullName>
    </submittedName>
</protein>
<organism evidence="1">
    <name type="scientific">Eutreptiella gymnastica</name>
    <dbReference type="NCBI Taxonomy" id="73025"/>
    <lineage>
        <taxon>Eukaryota</taxon>
        <taxon>Discoba</taxon>
        <taxon>Euglenozoa</taxon>
        <taxon>Euglenida</taxon>
        <taxon>Spirocuta</taxon>
        <taxon>Euglenophyceae</taxon>
        <taxon>Eutreptiales</taxon>
        <taxon>Eutreptiaceae</taxon>
        <taxon>Eutreptiella</taxon>
    </lineage>
</organism>
<gene>
    <name evidence="1" type="ORF">EGYM00392_LOCUS10675</name>
</gene>
<name>A0A7S1I3F6_9EUGL</name>
<dbReference type="AlphaFoldDB" id="A0A7S1I3F6"/>
<accession>A0A7S1I3F6</accession>
<dbReference type="EMBL" id="HBGA01029013">
    <property type="protein sequence ID" value="CAD8999602.1"/>
    <property type="molecule type" value="Transcribed_RNA"/>
</dbReference>
<reference evidence="1" key="1">
    <citation type="submission" date="2021-01" db="EMBL/GenBank/DDBJ databases">
        <authorList>
            <person name="Corre E."/>
            <person name="Pelletier E."/>
            <person name="Niang G."/>
            <person name="Scheremetjew M."/>
            <person name="Finn R."/>
            <person name="Kale V."/>
            <person name="Holt S."/>
            <person name="Cochrane G."/>
            <person name="Meng A."/>
            <person name="Brown T."/>
            <person name="Cohen L."/>
        </authorList>
    </citation>
    <scope>NUCLEOTIDE SEQUENCE</scope>
    <source>
        <strain evidence="1">NIES-381</strain>
    </source>
</reference>